<dbReference type="InterPro" id="IPR048394">
    <property type="entry name" value="FakA-like_M"/>
</dbReference>
<dbReference type="Pfam" id="PF21645">
    <property type="entry name" value="FakA-like_M"/>
    <property type="match status" value="1"/>
</dbReference>
<sequence>MNDEYIFDTQALIEGSTLNEDDLTEQIETKFPGNSLIVGGDDELMKVHYHTDNPGRVIDYLITIGTVFDVVIENMERQAKGLKG</sequence>
<reference evidence="2 3" key="1">
    <citation type="submission" date="2019-08" db="EMBL/GenBank/DDBJ databases">
        <authorList>
            <person name="Chang H.C."/>
            <person name="Mun S.Y."/>
        </authorList>
    </citation>
    <scope>NUCLEOTIDE SEQUENCE [LARGE SCALE GENOMIC DNA]</scope>
    <source>
        <strain evidence="2 3">SK</strain>
    </source>
</reference>
<accession>A0A7H1MKF1</accession>
<evidence type="ECO:0000313" key="2">
    <source>
        <dbReference type="EMBL" id="QNT63937.1"/>
    </source>
</evidence>
<dbReference type="RefSeq" id="WP_006845590.1">
    <property type="nucleotide sequence ID" value="NZ_CP026847.1"/>
</dbReference>
<dbReference type="Proteomes" id="UP000516446">
    <property type="component" value="Chromosome"/>
</dbReference>
<organism evidence="2 3">
    <name type="scientific">Weissella koreensis</name>
    <dbReference type="NCBI Taxonomy" id="165096"/>
    <lineage>
        <taxon>Bacteria</taxon>
        <taxon>Bacillati</taxon>
        <taxon>Bacillota</taxon>
        <taxon>Bacilli</taxon>
        <taxon>Lactobacillales</taxon>
        <taxon>Lactobacillaceae</taxon>
        <taxon>Weissella</taxon>
    </lineage>
</organism>
<protein>
    <submittedName>
        <fullName evidence="2">Kinase to dihydroxyacetone kinase</fullName>
    </submittedName>
</protein>
<dbReference type="AlphaFoldDB" id="A0A7H1MKF1"/>
<dbReference type="GO" id="GO:0016301">
    <property type="term" value="F:kinase activity"/>
    <property type="evidence" value="ECO:0007669"/>
    <property type="project" value="UniProtKB-KW"/>
</dbReference>
<keyword evidence="2" id="KW-0808">Transferase</keyword>
<evidence type="ECO:0000313" key="3">
    <source>
        <dbReference type="Proteomes" id="UP000516446"/>
    </source>
</evidence>
<dbReference type="EMBL" id="CP043431">
    <property type="protein sequence ID" value="QNT63937.1"/>
    <property type="molecule type" value="Genomic_DNA"/>
</dbReference>
<proteinExistence type="predicted"/>
<keyword evidence="3" id="KW-1185">Reference proteome</keyword>
<gene>
    <name evidence="2" type="ORF">FY536_00995</name>
</gene>
<keyword evidence="2" id="KW-0418">Kinase</keyword>
<evidence type="ECO:0000259" key="1">
    <source>
        <dbReference type="Pfam" id="PF21645"/>
    </source>
</evidence>
<feature type="domain" description="Fatty acid kinase subunit A-like middle" evidence="1">
    <location>
        <begin position="4"/>
        <end position="80"/>
    </location>
</feature>
<name>A0A7H1MKF1_9LACO</name>